<gene>
    <name evidence="2" type="ORF">SAMN05444410_10829</name>
</gene>
<dbReference type="Pfam" id="PF00296">
    <property type="entry name" value="Bac_luciferase"/>
    <property type="match status" value="1"/>
</dbReference>
<evidence type="ECO:0000313" key="2">
    <source>
        <dbReference type="EMBL" id="SDX01133.1"/>
    </source>
</evidence>
<dbReference type="AlphaFoldDB" id="A0A8X8IFU0"/>
<keyword evidence="2" id="KW-0503">Monooxygenase</keyword>
<dbReference type="InterPro" id="IPR036661">
    <property type="entry name" value="Luciferase-like_sf"/>
</dbReference>
<keyword evidence="3" id="KW-1185">Reference proteome</keyword>
<organism evidence="2 3">
    <name type="scientific">Hydrobacter penzbergensis</name>
    <dbReference type="NCBI Taxonomy" id="1235997"/>
    <lineage>
        <taxon>Bacteria</taxon>
        <taxon>Pseudomonadati</taxon>
        <taxon>Bacteroidota</taxon>
        <taxon>Chitinophagia</taxon>
        <taxon>Chitinophagales</taxon>
        <taxon>Chitinophagaceae</taxon>
        <taxon>Hydrobacter</taxon>
    </lineage>
</organism>
<reference evidence="2 3" key="1">
    <citation type="submission" date="2016-10" db="EMBL/GenBank/DDBJ databases">
        <authorList>
            <person name="Varghese N."/>
            <person name="Submissions S."/>
        </authorList>
    </citation>
    <scope>NUCLEOTIDE SEQUENCE [LARGE SCALE GENOMIC DNA]</scope>
    <source>
        <strain evidence="2 3">DSM 25353</strain>
    </source>
</reference>
<dbReference type="PANTHER" id="PTHR30137:SF6">
    <property type="entry name" value="LUCIFERASE-LIKE MONOOXYGENASE"/>
    <property type="match status" value="1"/>
</dbReference>
<dbReference type="Proteomes" id="UP000198711">
    <property type="component" value="Unassembled WGS sequence"/>
</dbReference>
<proteinExistence type="predicted"/>
<sequence>MRKIKIGILEFGAGQLNLNKILKNLFEYAIEADNLGFSKFWLGEHYLVNSIWYNPEILIPIIAGQTNRISVGSAGVLLSHHVPYDVALKYKLLSNLFPDRIDMGIAKGKAPKEISSLLNESNQEKLHDPTFIGEQIKSLISLVRSDELAENGTPFVPPFRGAIPSIWGLKSGFENLAEVSELGINCSISLFHKKFDEENLKSAGEKIKEFRAEYFNKNGLNPSINLGIAGICAKDFSSARRVLDGLKNKIGFEISNVLLGSPEYFHEKLTLYQELLGIDEFIFLNMAQHHVSKFKSIELISNKFGLT</sequence>
<dbReference type="PANTHER" id="PTHR30137">
    <property type="entry name" value="LUCIFERASE-LIKE MONOOXYGENASE"/>
    <property type="match status" value="1"/>
</dbReference>
<dbReference type="GO" id="GO:0005829">
    <property type="term" value="C:cytosol"/>
    <property type="evidence" value="ECO:0007669"/>
    <property type="project" value="TreeGrafter"/>
</dbReference>
<dbReference type="GO" id="GO:0016705">
    <property type="term" value="F:oxidoreductase activity, acting on paired donors, with incorporation or reduction of molecular oxygen"/>
    <property type="evidence" value="ECO:0007669"/>
    <property type="project" value="InterPro"/>
</dbReference>
<name>A0A8X8IFU0_9BACT</name>
<dbReference type="Gene3D" id="3.20.20.30">
    <property type="entry name" value="Luciferase-like domain"/>
    <property type="match status" value="1"/>
</dbReference>
<dbReference type="GO" id="GO:0004497">
    <property type="term" value="F:monooxygenase activity"/>
    <property type="evidence" value="ECO:0007669"/>
    <property type="project" value="UniProtKB-KW"/>
</dbReference>
<dbReference type="EMBL" id="FNNO01000008">
    <property type="protein sequence ID" value="SDX01133.1"/>
    <property type="molecule type" value="Genomic_DNA"/>
</dbReference>
<comment type="caution">
    <text evidence="2">The sequence shown here is derived from an EMBL/GenBank/DDBJ whole genome shotgun (WGS) entry which is preliminary data.</text>
</comment>
<dbReference type="SUPFAM" id="SSF51679">
    <property type="entry name" value="Bacterial luciferase-like"/>
    <property type="match status" value="1"/>
</dbReference>
<dbReference type="InterPro" id="IPR011251">
    <property type="entry name" value="Luciferase-like_dom"/>
</dbReference>
<evidence type="ECO:0000259" key="1">
    <source>
        <dbReference type="Pfam" id="PF00296"/>
    </source>
</evidence>
<protein>
    <submittedName>
        <fullName evidence="2">Flavin-dependent oxidoreductase, luciferase family (Includes alkanesulfonate monooxygenase SsuD and methylene tetrahydromethanopterin reductase)</fullName>
    </submittedName>
</protein>
<keyword evidence="2" id="KW-0560">Oxidoreductase</keyword>
<dbReference type="RefSeq" id="WP_257574874.1">
    <property type="nucleotide sequence ID" value="NZ_FNNO01000008.1"/>
</dbReference>
<feature type="domain" description="Luciferase-like" evidence="1">
    <location>
        <begin position="21"/>
        <end position="113"/>
    </location>
</feature>
<dbReference type="InterPro" id="IPR050766">
    <property type="entry name" value="Bact_Lucif_Oxidored"/>
</dbReference>
<evidence type="ECO:0000313" key="3">
    <source>
        <dbReference type="Proteomes" id="UP000198711"/>
    </source>
</evidence>
<accession>A0A8X8IFU0</accession>